<dbReference type="RefSeq" id="WP_222991292.1">
    <property type="nucleotide sequence ID" value="NZ_JAINVV010000008.1"/>
</dbReference>
<organism evidence="1 2">
    <name type="scientific">Sphingomonas colocasiae</name>
    <dbReference type="NCBI Taxonomy" id="1848973"/>
    <lineage>
        <taxon>Bacteria</taxon>
        <taxon>Pseudomonadati</taxon>
        <taxon>Pseudomonadota</taxon>
        <taxon>Alphaproteobacteria</taxon>
        <taxon>Sphingomonadales</taxon>
        <taxon>Sphingomonadaceae</taxon>
        <taxon>Sphingomonas</taxon>
    </lineage>
</organism>
<dbReference type="PANTHER" id="PTHR10443:SF12">
    <property type="entry name" value="DIPEPTIDASE"/>
    <property type="match status" value="1"/>
</dbReference>
<name>A0ABS7PSL4_9SPHN</name>
<reference evidence="1 2" key="1">
    <citation type="submission" date="2021-08" db="EMBL/GenBank/DDBJ databases">
        <authorList>
            <person name="Tuo L."/>
        </authorList>
    </citation>
    <scope>NUCLEOTIDE SEQUENCE [LARGE SCALE GENOMIC DNA]</scope>
    <source>
        <strain evidence="1 2">JCM 31229</strain>
    </source>
</reference>
<keyword evidence="2" id="KW-1185">Reference proteome</keyword>
<evidence type="ECO:0000313" key="2">
    <source>
        <dbReference type="Proteomes" id="UP000706039"/>
    </source>
</evidence>
<gene>
    <name evidence="1" type="ORF">K7G82_18025</name>
</gene>
<sequence length="392" mass="41864">MTDRSLPKLDRRRFALGGLALAGGTGLLPGAVWAADAPADNPGPIPPRIKALYRNSVAIDCLASPNTFNVNYPVGGKDLSAEQLRNVRASGLTAVNMSVGGPTLERTRERIANIKEDIARHPDTLMLVKSHADIARAKAGGKLGIMLGFQGLEWMQDNLDLIDEFAAANVLIMQLTYNQESSIGSGALSRDPAPGLEAVGREAIRRITARRAIVDLSHSHAQTALDAARESSKPIILSHTGCRAVYDHPRSQPDEVFRVVAAKGGVLGIYIMPFLGIDTLGPSRALVTRHIVHALKVAGEDHVGIGSDTSITPILYDDGYRAELKRFIAGRAGNNISAPLEDSGMPFSTPGLNTPRRLEVIAWDLAQAGVKDAVIAKVIGGNFNRVFGEVWG</sequence>
<proteinExistence type="predicted"/>
<dbReference type="InterPro" id="IPR006311">
    <property type="entry name" value="TAT_signal"/>
</dbReference>
<accession>A0ABS7PSL4</accession>
<dbReference type="InterPro" id="IPR008257">
    <property type="entry name" value="Pept_M19"/>
</dbReference>
<dbReference type="PROSITE" id="PS51318">
    <property type="entry name" value="TAT"/>
    <property type="match status" value="1"/>
</dbReference>
<dbReference type="Proteomes" id="UP000706039">
    <property type="component" value="Unassembled WGS sequence"/>
</dbReference>
<dbReference type="PROSITE" id="PS51365">
    <property type="entry name" value="RENAL_DIPEPTIDASE_2"/>
    <property type="match status" value="1"/>
</dbReference>
<comment type="caution">
    <text evidence="1">The sequence shown here is derived from an EMBL/GenBank/DDBJ whole genome shotgun (WGS) entry which is preliminary data.</text>
</comment>
<dbReference type="Pfam" id="PF01244">
    <property type="entry name" value="Peptidase_M19"/>
    <property type="match status" value="1"/>
</dbReference>
<dbReference type="PANTHER" id="PTHR10443">
    <property type="entry name" value="MICROSOMAL DIPEPTIDASE"/>
    <property type="match status" value="1"/>
</dbReference>
<dbReference type="SUPFAM" id="SSF51556">
    <property type="entry name" value="Metallo-dependent hydrolases"/>
    <property type="match status" value="1"/>
</dbReference>
<protein>
    <submittedName>
        <fullName evidence="1">Dipeptidase</fullName>
    </submittedName>
</protein>
<evidence type="ECO:0000313" key="1">
    <source>
        <dbReference type="EMBL" id="MBY8824208.1"/>
    </source>
</evidence>
<dbReference type="EMBL" id="JAINVV010000008">
    <property type="protein sequence ID" value="MBY8824208.1"/>
    <property type="molecule type" value="Genomic_DNA"/>
</dbReference>
<dbReference type="Gene3D" id="3.20.20.140">
    <property type="entry name" value="Metal-dependent hydrolases"/>
    <property type="match status" value="1"/>
</dbReference>
<dbReference type="InterPro" id="IPR032466">
    <property type="entry name" value="Metal_Hydrolase"/>
</dbReference>